<dbReference type="EMBL" id="MU251494">
    <property type="protein sequence ID" value="KAG9233587.1"/>
    <property type="molecule type" value="Genomic_DNA"/>
</dbReference>
<reference evidence="2" key="1">
    <citation type="journal article" date="2021" name="IMA Fungus">
        <title>Genomic characterization of three marine fungi, including Emericellopsis atlantica sp. nov. with signatures of a generalist lifestyle and marine biomass degradation.</title>
        <authorList>
            <person name="Hagestad O.C."/>
            <person name="Hou L."/>
            <person name="Andersen J.H."/>
            <person name="Hansen E.H."/>
            <person name="Altermark B."/>
            <person name="Li C."/>
            <person name="Kuhnert E."/>
            <person name="Cox R.J."/>
            <person name="Crous P.W."/>
            <person name="Spatafora J.W."/>
            <person name="Lail K."/>
            <person name="Amirebrahimi M."/>
            <person name="Lipzen A."/>
            <person name="Pangilinan J."/>
            <person name="Andreopoulos W."/>
            <person name="Hayes R.D."/>
            <person name="Ng V."/>
            <person name="Grigoriev I.V."/>
            <person name="Jackson S.A."/>
            <person name="Sutton T.D.S."/>
            <person name="Dobson A.D.W."/>
            <person name="Rama T."/>
        </authorList>
    </citation>
    <scope>NUCLEOTIDE SEQUENCE</scope>
    <source>
        <strain evidence="2">TRa018bII</strain>
    </source>
</reference>
<feature type="non-terminal residue" evidence="2">
    <location>
        <position position="233"/>
    </location>
</feature>
<evidence type="ECO:0000313" key="3">
    <source>
        <dbReference type="Proteomes" id="UP000824998"/>
    </source>
</evidence>
<evidence type="ECO:0000313" key="2">
    <source>
        <dbReference type="EMBL" id="KAG9233587.1"/>
    </source>
</evidence>
<organism evidence="2 3">
    <name type="scientific">Amylocarpus encephaloides</name>
    <dbReference type="NCBI Taxonomy" id="45428"/>
    <lineage>
        <taxon>Eukaryota</taxon>
        <taxon>Fungi</taxon>
        <taxon>Dikarya</taxon>
        <taxon>Ascomycota</taxon>
        <taxon>Pezizomycotina</taxon>
        <taxon>Leotiomycetes</taxon>
        <taxon>Helotiales</taxon>
        <taxon>Helotiales incertae sedis</taxon>
        <taxon>Amylocarpus</taxon>
    </lineage>
</organism>
<dbReference type="PANTHER" id="PTHR38166:SF1">
    <property type="entry name" value="C2H2-TYPE DOMAIN-CONTAINING PROTEIN"/>
    <property type="match status" value="1"/>
</dbReference>
<dbReference type="PANTHER" id="PTHR38166">
    <property type="entry name" value="C2H2-TYPE DOMAIN-CONTAINING PROTEIN-RELATED"/>
    <property type="match status" value="1"/>
</dbReference>
<comment type="caution">
    <text evidence="2">The sequence shown here is derived from an EMBL/GenBank/DDBJ whole genome shotgun (WGS) entry which is preliminary data.</text>
</comment>
<sequence>ACPFLKWNPITYSRCCVKKLNSISYVKQHLHRKHTPERYCQACHSTDFPDDDNLQSHINIGTCTCRSRTMLDGISYQQRFKLSRKSKPKSSKENQWYAIWDILFPGDRRPSSVYVDTDLALEMRQFREYCERYGPAIMREQMESDPAWLSSGTTTEQRRVFDRLIAYGLNTLFDNWGSRNSSASTSPERQNNDNPEQSRYETPTNSLVDSGVVMGGQSSSTQTRFESSELPPP</sequence>
<feature type="non-terminal residue" evidence="2">
    <location>
        <position position="1"/>
    </location>
</feature>
<feature type="compositionally biased region" description="Polar residues" evidence="1">
    <location>
        <begin position="216"/>
        <end position="225"/>
    </location>
</feature>
<gene>
    <name evidence="2" type="ORF">BJ875DRAFT_338199</name>
</gene>
<evidence type="ECO:0000256" key="1">
    <source>
        <dbReference type="SAM" id="MobiDB-lite"/>
    </source>
</evidence>
<dbReference type="Proteomes" id="UP000824998">
    <property type="component" value="Unassembled WGS sequence"/>
</dbReference>
<evidence type="ECO:0008006" key="4">
    <source>
        <dbReference type="Google" id="ProtNLM"/>
    </source>
</evidence>
<keyword evidence="3" id="KW-1185">Reference proteome</keyword>
<name>A0A9P7YHG7_9HELO</name>
<dbReference type="OrthoDB" id="3521097at2759"/>
<protein>
    <recommendedName>
        <fullName evidence="4">C2H2-type domain-containing protein</fullName>
    </recommendedName>
</protein>
<accession>A0A9P7YHG7</accession>
<dbReference type="AlphaFoldDB" id="A0A9P7YHG7"/>
<feature type="region of interest" description="Disordered" evidence="1">
    <location>
        <begin position="178"/>
        <end position="233"/>
    </location>
</feature>
<proteinExistence type="predicted"/>
<feature type="compositionally biased region" description="Polar residues" evidence="1">
    <location>
        <begin position="178"/>
        <end position="208"/>
    </location>
</feature>